<keyword evidence="1" id="KW-0880">Kelch repeat</keyword>
<feature type="transmembrane region" description="Helical" evidence="3">
    <location>
        <begin position="768"/>
        <end position="793"/>
    </location>
</feature>
<feature type="transmembrane region" description="Helical" evidence="3">
    <location>
        <begin position="495"/>
        <end position="513"/>
    </location>
</feature>
<evidence type="ECO:0000313" key="5">
    <source>
        <dbReference type="Proteomes" id="UP001209540"/>
    </source>
</evidence>
<keyword evidence="2" id="KW-0677">Repeat</keyword>
<proteinExistence type="predicted"/>
<evidence type="ECO:0000313" key="4">
    <source>
        <dbReference type="EMBL" id="KAI9276762.1"/>
    </source>
</evidence>
<dbReference type="AlphaFoldDB" id="A0AAD5KN06"/>
<name>A0AAD5KN06_9FUNG</name>
<keyword evidence="3" id="KW-0472">Membrane</keyword>
<feature type="transmembrane region" description="Helical" evidence="3">
    <location>
        <begin position="437"/>
        <end position="459"/>
    </location>
</feature>
<dbReference type="SUPFAM" id="SSF117281">
    <property type="entry name" value="Kelch motif"/>
    <property type="match status" value="1"/>
</dbReference>
<dbReference type="PANTHER" id="PTHR46093">
    <property type="entry name" value="ACYL-COA-BINDING DOMAIN-CONTAINING PROTEIN 5"/>
    <property type="match status" value="1"/>
</dbReference>
<gene>
    <name evidence="4" type="ORF">BDA99DRAFT_584036</name>
</gene>
<sequence length="1000" mass="111923">MNSVIYREKSRFNRQPVFLPKMTLLLLFSVVMTMFFDSVQGAYPSNMTTKIQVSSRSNAASFVRDEALYMYGGEGRGGNTATDDFVSITFNFSSPYGELIFNRIPMANPESAPKVAGARMVLLPDNNTVLLFGGFAPEHANITAMHLLCYQYTFDDQMWAPIPVNVTPSEISEGAPVLPTHREDHTATLATDGLVYIYGGVVSKENPTIVGDFWSYNPSDKLFTRRELFSLDPLVLFAHVGIALADGNILYTTGAIAYSGNNSIEAELLGPNEGLFYNTVNGEWSYNGEFGGDLAAASARGYSTAVLGREQRYIYFYGGTNMAGQKGLYRHTLSILDTKTWNYTVPTAEHIHGIRPSRRAMACAGIITSNYMVLAQGSARRYFGGIDVAKLPPQIMEDSNNDLGPGPVEITWVANVVTGETENGVLDISSNSISPGIIAAILIIVLLVLIIITFLVWFFRCQVWSVVLSLYNKIIWNPRPGEPHWAEVTRLITKTILTFLLVAFFVFVVIQVLQSPIATVTITEVADGINVDMPEIRFCFDGYDQVVNPLAGNNYLEVNCITSSSDNCDGNIFPLNMLNQEPLFSSSLGEVACYLFIPYNIKLGQNTDELERTNNGSEVHFSFNTEATEQKGILHISFYPPGRNPNRELFFDESNALTYYQKQDMTEEELGNWAAADFNNMATENVLNMNTNDEAFVHYQIQQHQYLRDVGWNYIGFSPILDSKYKVDVTSRKQPMNLEQYSPSNGLLNELTVAPASFNNVRIREQRIYTLINALGSIGGLVSLFIVFLALIFGHRPKSPWGVIHSWSIGGMKRSLSRELTSRFDVLDTPVPFVNIVNRRFASTVDLKHYGPHNMKNLHQMNTTKSVGAESSSDNIMLTDIPENLSDGKHFSQLEERIQLLELVLKSYYIDDEVFRRLDHALKQPDSAIHSNENTNHNSLLHIFRRNGADLRNRKKNSTATQQEDGVHWFDTNMYNNSVISSPPEIPHLSSFLPPSHSYT</sequence>
<protein>
    <recommendedName>
        <fullName evidence="6">Galactose oxidase</fullName>
    </recommendedName>
</protein>
<dbReference type="PANTHER" id="PTHR46093:SF18">
    <property type="entry name" value="FIBRONECTIN TYPE-III DOMAIN-CONTAINING PROTEIN"/>
    <property type="match status" value="1"/>
</dbReference>
<dbReference type="InterPro" id="IPR015915">
    <property type="entry name" value="Kelch-typ_b-propeller"/>
</dbReference>
<keyword evidence="3" id="KW-1133">Transmembrane helix</keyword>
<accession>A0AAD5KN06</accession>
<comment type="caution">
    <text evidence="4">The sequence shown here is derived from an EMBL/GenBank/DDBJ whole genome shotgun (WGS) entry which is preliminary data.</text>
</comment>
<organism evidence="4 5">
    <name type="scientific">Phascolomyces articulosus</name>
    <dbReference type="NCBI Taxonomy" id="60185"/>
    <lineage>
        <taxon>Eukaryota</taxon>
        <taxon>Fungi</taxon>
        <taxon>Fungi incertae sedis</taxon>
        <taxon>Mucoromycota</taxon>
        <taxon>Mucoromycotina</taxon>
        <taxon>Mucoromycetes</taxon>
        <taxon>Mucorales</taxon>
        <taxon>Lichtheimiaceae</taxon>
        <taxon>Phascolomyces</taxon>
    </lineage>
</organism>
<keyword evidence="5" id="KW-1185">Reference proteome</keyword>
<evidence type="ECO:0000256" key="2">
    <source>
        <dbReference type="ARBA" id="ARBA00022737"/>
    </source>
</evidence>
<dbReference type="Proteomes" id="UP001209540">
    <property type="component" value="Unassembled WGS sequence"/>
</dbReference>
<evidence type="ECO:0008006" key="6">
    <source>
        <dbReference type="Google" id="ProtNLM"/>
    </source>
</evidence>
<evidence type="ECO:0000256" key="1">
    <source>
        <dbReference type="ARBA" id="ARBA00022441"/>
    </source>
</evidence>
<keyword evidence="3" id="KW-0812">Transmembrane</keyword>
<reference evidence="4" key="1">
    <citation type="journal article" date="2022" name="IScience">
        <title>Evolution of zygomycete secretomes and the origins of terrestrial fungal ecologies.</title>
        <authorList>
            <person name="Chang Y."/>
            <person name="Wang Y."/>
            <person name="Mondo S."/>
            <person name="Ahrendt S."/>
            <person name="Andreopoulos W."/>
            <person name="Barry K."/>
            <person name="Beard J."/>
            <person name="Benny G.L."/>
            <person name="Blankenship S."/>
            <person name="Bonito G."/>
            <person name="Cuomo C."/>
            <person name="Desiro A."/>
            <person name="Gervers K.A."/>
            <person name="Hundley H."/>
            <person name="Kuo A."/>
            <person name="LaButti K."/>
            <person name="Lang B.F."/>
            <person name="Lipzen A."/>
            <person name="O'Donnell K."/>
            <person name="Pangilinan J."/>
            <person name="Reynolds N."/>
            <person name="Sandor L."/>
            <person name="Smith M.E."/>
            <person name="Tsang A."/>
            <person name="Grigoriev I.V."/>
            <person name="Stajich J.E."/>
            <person name="Spatafora J.W."/>
        </authorList>
    </citation>
    <scope>NUCLEOTIDE SEQUENCE</scope>
    <source>
        <strain evidence="4">RSA 2281</strain>
    </source>
</reference>
<reference evidence="4" key="2">
    <citation type="submission" date="2023-02" db="EMBL/GenBank/DDBJ databases">
        <authorList>
            <consortium name="DOE Joint Genome Institute"/>
            <person name="Mondo S.J."/>
            <person name="Chang Y."/>
            <person name="Wang Y."/>
            <person name="Ahrendt S."/>
            <person name="Andreopoulos W."/>
            <person name="Barry K."/>
            <person name="Beard J."/>
            <person name="Benny G.L."/>
            <person name="Blankenship S."/>
            <person name="Bonito G."/>
            <person name="Cuomo C."/>
            <person name="Desiro A."/>
            <person name="Gervers K.A."/>
            <person name="Hundley H."/>
            <person name="Kuo A."/>
            <person name="LaButti K."/>
            <person name="Lang B.F."/>
            <person name="Lipzen A."/>
            <person name="O'Donnell K."/>
            <person name="Pangilinan J."/>
            <person name="Reynolds N."/>
            <person name="Sandor L."/>
            <person name="Smith M.W."/>
            <person name="Tsang A."/>
            <person name="Grigoriev I.V."/>
            <person name="Stajich J.E."/>
            <person name="Spatafora J.W."/>
        </authorList>
    </citation>
    <scope>NUCLEOTIDE SEQUENCE</scope>
    <source>
        <strain evidence="4">RSA 2281</strain>
    </source>
</reference>
<evidence type="ECO:0000256" key="3">
    <source>
        <dbReference type="SAM" id="Phobius"/>
    </source>
</evidence>
<dbReference type="Gene3D" id="2.120.10.80">
    <property type="entry name" value="Kelch-type beta propeller"/>
    <property type="match status" value="1"/>
</dbReference>
<dbReference type="EMBL" id="JAIXMP010000002">
    <property type="protein sequence ID" value="KAI9276762.1"/>
    <property type="molecule type" value="Genomic_DNA"/>
</dbReference>